<organism evidence="2">
    <name type="scientific">marine sediment metagenome</name>
    <dbReference type="NCBI Taxonomy" id="412755"/>
    <lineage>
        <taxon>unclassified sequences</taxon>
        <taxon>metagenomes</taxon>
        <taxon>ecological metagenomes</taxon>
    </lineage>
</organism>
<comment type="caution">
    <text evidence="2">The sequence shown here is derived from an EMBL/GenBank/DDBJ whole genome shotgun (WGS) entry which is preliminary data.</text>
</comment>
<reference evidence="2" key="1">
    <citation type="journal article" date="2014" name="Front. Microbiol.">
        <title>High frequency of phylogenetically diverse reductive dehalogenase-homologous genes in deep subseafloor sedimentary metagenomes.</title>
        <authorList>
            <person name="Kawai M."/>
            <person name="Futagami T."/>
            <person name="Toyoda A."/>
            <person name="Takaki Y."/>
            <person name="Nishi S."/>
            <person name="Hori S."/>
            <person name="Arai W."/>
            <person name="Tsubouchi T."/>
            <person name="Morono Y."/>
            <person name="Uchiyama I."/>
            <person name="Ito T."/>
            <person name="Fujiyama A."/>
            <person name="Inagaki F."/>
            <person name="Takami H."/>
        </authorList>
    </citation>
    <scope>NUCLEOTIDE SEQUENCE</scope>
    <source>
        <strain evidence="2">Expedition CK06-06</strain>
    </source>
</reference>
<dbReference type="AlphaFoldDB" id="X1SDV4"/>
<dbReference type="GO" id="GO:0016747">
    <property type="term" value="F:acyltransferase activity, transferring groups other than amino-acyl groups"/>
    <property type="evidence" value="ECO:0007669"/>
    <property type="project" value="InterPro"/>
</dbReference>
<proteinExistence type="predicted"/>
<dbReference type="SUPFAM" id="SSF55729">
    <property type="entry name" value="Acyl-CoA N-acyltransferases (Nat)"/>
    <property type="match status" value="1"/>
</dbReference>
<dbReference type="PROSITE" id="PS51186">
    <property type="entry name" value="GNAT"/>
    <property type="match status" value="1"/>
</dbReference>
<dbReference type="InterPro" id="IPR016181">
    <property type="entry name" value="Acyl_CoA_acyltransferase"/>
</dbReference>
<name>X1SDV4_9ZZZZ</name>
<evidence type="ECO:0000259" key="1">
    <source>
        <dbReference type="PROSITE" id="PS51186"/>
    </source>
</evidence>
<dbReference type="PANTHER" id="PTHR43792">
    <property type="entry name" value="GNAT FAMILY, PUTATIVE (AFU_ORTHOLOGUE AFUA_3G00765)-RELATED-RELATED"/>
    <property type="match status" value="1"/>
</dbReference>
<accession>X1SDV4</accession>
<gene>
    <name evidence="2" type="ORF">S12H4_34475</name>
</gene>
<dbReference type="InterPro" id="IPR051531">
    <property type="entry name" value="N-acetyltransferase"/>
</dbReference>
<dbReference type="InterPro" id="IPR000182">
    <property type="entry name" value="GNAT_dom"/>
</dbReference>
<dbReference type="PANTHER" id="PTHR43792:SF13">
    <property type="entry name" value="ACETYLTRANSFERASE"/>
    <property type="match status" value="1"/>
</dbReference>
<dbReference type="CDD" id="cd04301">
    <property type="entry name" value="NAT_SF"/>
    <property type="match status" value="1"/>
</dbReference>
<feature type="domain" description="N-acetyltransferase" evidence="1">
    <location>
        <begin position="13"/>
        <end position="171"/>
    </location>
</feature>
<protein>
    <recommendedName>
        <fullName evidence="1">N-acetyltransferase domain-containing protein</fullName>
    </recommendedName>
</protein>
<dbReference type="Pfam" id="PF13302">
    <property type="entry name" value="Acetyltransf_3"/>
    <property type="match status" value="1"/>
</dbReference>
<evidence type="ECO:0000313" key="2">
    <source>
        <dbReference type="EMBL" id="GAI91143.1"/>
    </source>
</evidence>
<dbReference type="Gene3D" id="3.40.630.30">
    <property type="match status" value="1"/>
</dbReference>
<sequence length="171" mass="19469">MSNISTSINTSRLRLTPCPYAIAEAAIKEKPDYHRFADTKFSNDWPSDDTKGILSTYMNQVQQHGSEFVWGVWLIILSTENRVIGDLGFKAEPSEDGIVEIGYNVVPSYRNQGFGFESVKALTDWFLKQQIVKRVIAQCDKDNQYSIRILKKIGARVKTYGDGVLTWEIRI</sequence>
<dbReference type="EMBL" id="BARW01020400">
    <property type="protein sequence ID" value="GAI91143.1"/>
    <property type="molecule type" value="Genomic_DNA"/>
</dbReference>